<sequence length="171" mass="18936">MERIPNRLLRATDTHALERMAEAAFANAELIRTTEWAQPDLWFLERQGDAIRGCVGVVWREIVADGVWVRVGGIASLVVVPDARGSGLGKRLLDRALDEIRAMPSVAAGMLLCELNLVPFYQRLGWTRVGGAIRCMQRGTEIDWSGAVMLHAITPSALDHARVLRLNGLPW</sequence>
<dbReference type="Pfam" id="PF13508">
    <property type="entry name" value="Acetyltransf_7"/>
    <property type="match status" value="1"/>
</dbReference>
<gene>
    <name evidence="2" type="ORF">TMPK1_33250</name>
</gene>
<dbReference type="EMBL" id="BOPV01000001">
    <property type="protein sequence ID" value="GIL41088.1"/>
    <property type="molecule type" value="Genomic_DNA"/>
</dbReference>
<dbReference type="AlphaFoldDB" id="A0A8S8XAS3"/>
<reference evidence="2" key="1">
    <citation type="submission" date="2021-02" db="EMBL/GenBank/DDBJ databases">
        <title>Genome sequence of Rhodospirillales sp. strain TMPK1 isolated from soil.</title>
        <authorList>
            <person name="Nakai R."/>
            <person name="Kusada H."/>
            <person name="Tamaki H."/>
        </authorList>
    </citation>
    <scope>NUCLEOTIDE SEQUENCE</scope>
    <source>
        <strain evidence="2">TMPK1</strain>
    </source>
</reference>
<dbReference type="PROSITE" id="PS51186">
    <property type="entry name" value="GNAT"/>
    <property type="match status" value="1"/>
</dbReference>
<dbReference type="SUPFAM" id="SSF55729">
    <property type="entry name" value="Acyl-CoA N-acyltransferases (Nat)"/>
    <property type="match status" value="1"/>
</dbReference>
<feature type="domain" description="N-acetyltransferase" evidence="1">
    <location>
        <begin position="4"/>
        <end position="154"/>
    </location>
</feature>
<dbReference type="InterPro" id="IPR016181">
    <property type="entry name" value="Acyl_CoA_acyltransferase"/>
</dbReference>
<keyword evidence="3" id="KW-1185">Reference proteome</keyword>
<dbReference type="CDD" id="cd04301">
    <property type="entry name" value="NAT_SF"/>
    <property type="match status" value="1"/>
</dbReference>
<dbReference type="GO" id="GO:0016747">
    <property type="term" value="F:acyltransferase activity, transferring groups other than amino-acyl groups"/>
    <property type="evidence" value="ECO:0007669"/>
    <property type="project" value="InterPro"/>
</dbReference>
<dbReference type="RefSeq" id="WP_420244428.1">
    <property type="nucleotide sequence ID" value="NZ_BOPV01000001.1"/>
</dbReference>
<comment type="caution">
    <text evidence="2">The sequence shown here is derived from an EMBL/GenBank/DDBJ whole genome shotgun (WGS) entry which is preliminary data.</text>
</comment>
<protein>
    <recommendedName>
        <fullName evidence="1">N-acetyltransferase domain-containing protein</fullName>
    </recommendedName>
</protein>
<evidence type="ECO:0000313" key="2">
    <source>
        <dbReference type="EMBL" id="GIL41088.1"/>
    </source>
</evidence>
<name>A0A8S8XAS3_9PROT</name>
<organism evidence="2 3">
    <name type="scientific">Roseiterribacter gracilis</name>
    <dbReference type="NCBI Taxonomy" id="2812848"/>
    <lineage>
        <taxon>Bacteria</taxon>
        <taxon>Pseudomonadati</taxon>
        <taxon>Pseudomonadota</taxon>
        <taxon>Alphaproteobacteria</taxon>
        <taxon>Rhodospirillales</taxon>
        <taxon>Roseiterribacteraceae</taxon>
        <taxon>Roseiterribacter</taxon>
    </lineage>
</organism>
<dbReference type="Proteomes" id="UP000681075">
    <property type="component" value="Unassembled WGS sequence"/>
</dbReference>
<dbReference type="InterPro" id="IPR000182">
    <property type="entry name" value="GNAT_dom"/>
</dbReference>
<dbReference type="Gene3D" id="3.40.630.30">
    <property type="match status" value="1"/>
</dbReference>
<evidence type="ECO:0000313" key="3">
    <source>
        <dbReference type="Proteomes" id="UP000681075"/>
    </source>
</evidence>
<accession>A0A8S8XAS3</accession>
<evidence type="ECO:0000259" key="1">
    <source>
        <dbReference type="PROSITE" id="PS51186"/>
    </source>
</evidence>
<proteinExistence type="predicted"/>